<evidence type="ECO:0000313" key="2">
    <source>
        <dbReference type="EMBL" id="KAF0023137.1"/>
    </source>
</evidence>
<evidence type="ECO:0000313" key="3">
    <source>
        <dbReference type="Proteomes" id="UP000438429"/>
    </source>
</evidence>
<keyword evidence="1" id="KW-1133">Transmembrane helix</keyword>
<name>A0A6A4RS78_SCOMX</name>
<protein>
    <submittedName>
        <fullName evidence="2">Uncharacterized protein</fullName>
    </submittedName>
</protein>
<dbReference type="Proteomes" id="UP000438429">
    <property type="component" value="Unassembled WGS sequence"/>
</dbReference>
<evidence type="ECO:0000256" key="1">
    <source>
        <dbReference type="SAM" id="Phobius"/>
    </source>
</evidence>
<reference evidence="2 3" key="1">
    <citation type="submission" date="2019-06" db="EMBL/GenBank/DDBJ databases">
        <title>Draft genomes of female and male turbot (Scophthalmus maximus).</title>
        <authorList>
            <person name="Xu H."/>
            <person name="Xu X.-W."/>
            <person name="Shao C."/>
            <person name="Chen S."/>
        </authorList>
    </citation>
    <scope>NUCLEOTIDE SEQUENCE [LARGE SCALE GENOMIC DNA]</scope>
    <source>
        <strain evidence="2">Ysfricsl-2016a</strain>
        <tissue evidence="2">Blood</tissue>
    </source>
</reference>
<comment type="caution">
    <text evidence="2">The sequence shown here is derived from an EMBL/GenBank/DDBJ whole genome shotgun (WGS) entry which is preliminary data.</text>
</comment>
<organism evidence="2 3">
    <name type="scientific">Scophthalmus maximus</name>
    <name type="common">Turbot</name>
    <name type="synonym">Psetta maxima</name>
    <dbReference type="NCBI Taxonomy" id="52904"/>
    <lineage>
        <taxon>Eukaryota</taxon>
        <taxon>Metazoa</taxon>
        <taxon>Chordata</taxon>
        <taxon>Craniata</taxon>
        <taxon>Vertebrata</taxon>
        <taxon>Euteleostomi</taxon>
        <taxon>Actinopterygii</taxon>
        <taxon>Neopterygii</taxon>
        <taxon>Teleostei</taxon>
        <taxon>Neoteleostei</taxon>
        <taxon>Acanthomorphata</taxon>
        <taxon>Carangaria</taxon>
        <taxon>Pleuronectiformes</taxon>
        <taxon>Pleuronectoidei</taxon>
        <taxon>Scophthalmidae</taxon>
        <taxon>Scophthalmus</taxon>
    </lineage>
</organism>
<dbReference type="AlphaFoldDB" id="A0A6A4RS78"/>
<keyword evidence="1" id="KW-0472">Membrane</keyword>
<accession>A0A6A4RS78</accession>
<feature type="transmembrane region" description="Helical" evidence="1">
    <location>
        <begin position="48"/>
        <end position="66"/>
    </location>
</feature>
<dbReference type="EMBL" id="VEVO01000022">
    <property type="protein sequence ID" value="KAF0023137.1"/>
    <property type="molecule type" value="Genomic_DNA"/>
</dbReference>
<keyword evidence="1" id="KW-0812">Transmembrane</keyword>
<proteinExistence type="predicted"/>
<sequence>MKMNSSAGLTENLCTKFHASAFSDKSVTDKHVWTWMDKKTEERRTNRGFFFFLVTGAASVFLFLFIEAMRPLLSSKAPNDLYCRAEGRRAKHIFVRDEERSKHWHLVVKEKNYSDKGFVVCISVIGIYARLKTAIHVIPFICMKWKSGSAVKKTKSQHITGGNGH</sequence>
<gene>
    <name evidence="2" type="ORF">F2P81_023767</name>
</gene>